<reference evidence="2" key="1">
    <citation type="submission" date="2022-03" db="EMBL/GenBank/DDBJ databases">
        <title>Genomic Encyclopedia of Type Strains, Phase III (KMG-III): the genomes of soil and plant-associated and newly described type strains.</title>
        <authorList>
            <person name="Whitman W."/>
        </authorList>
    </citation>
    <scope>NUCLEOTIDE SEQUENCE</scope>
    <source>
        <strain evidence="2">ANL 6-2</strain>
    </source>
</reference>
<evidence type="ECO:0000313" key="3">
    <source>
        <dbReference type="Proteomes" id="UP001205843"/>
    </source>
</evidence>
<sequence length="310" mass="35154">MLLVLFMAPWSTALANHDSARLDFSVRFGEDINPYRVIGVYLMPGESLEFAISRGHSSRYHIEDPSGLTRATGQNRWTLQAPRSHGLHPIQIVRLDSGETMNLNVFVKMPRRDKRNGRLNGYRVGNYPREPLRGMDIYQPPPGFIEVTPETADALVSPHFRLGQFVSKQGGEYPRYVVLRPRLLLLLEAILEELRAEGLPVATLEVMSGFRTPWYNGHIGNSQYSRHVWGGAADIYIDQRAPHGRMDDLNGDGRSDVNDARWLAAVVDRLQRRSGPQNFMGGIGIYGPRPHRGPFVHVDVRGFEARWEFE</sequence>
<dbReference type="Pfam" id="PF08291">
    <property type="entry name" value="Peptidase_M15_3"/>
    <property type="match status" value="1"/>
</dbReference>
<proteinExistence type="predicted"/>
<keyword evidence="3" id="KW-1185">Reference proteome</keyword>
<dbReference type="AlphaFoldDB" id="A0AAE3G632"/>
<evidence type="ECO:0000313" key="2">
    <source>
        <dbReference type="EMBL" id="MCP1676344.1"/>
    </source>
</evidence>
<organism evidence="2 3">
    <name type="scientific">Natronocella acetinitrilica</name>
    <dbReference type="NCBI Taxonomy" id="414046"/>
    <lineage>
        <taxon>Bacteria</taxon>
        <taxon>Pseudomonadati</taxon>
        <taxon>Pseudomonadota</taxon>
        <taxon>Gammaproteobacteria</taxon>
        <taxon>Chromatiales</taxon>
        <taxon>Ectothiorhodospiraceae</taxon>
        <taxon>Natronocella</taxon>
    </lineage>
</organism>
<evidence type="ECO:0000259" key="1">
    <source>
        <dbReference type="Pfam" id="PF08291"/>
    </source>
</evidence>
<protein>
    <recommendedName>
        <fullName evidence="1">Peptidase M15A C-terminal domain-containing protein</fullName>
    </recommendedName>
</protein>
<accession>A0AAE3G632</accession>
<dbReference type="InterPro" id="IPR009045">
    <property type="entry name" value="Zn_M74/Hedgehog-like"/>
</dbReference>
<dbReference type="RefSeq" id="WP_253482191.1">
    <property type="nucleotide sequence ID" value="NZ_JALJXV010000009.1"/>
</dbReference>
<gene>
    <name evidence="2" type="ORF">J2T57_003505</name>
</gene>
<dbReference type="EMBL" id="JALJXV010000009">
    <property type="protein sequence ID" value="MCP1676344.1"/>
    <property type="molecule type" value="Genomic_DNA"/>
</dbReference>
<dbReference type="Proteomes" id="UP001205843">
    <property type="component" value="Unassembled WGS sequence"/>
</dbReference>
<feature type="domain" description="Peptidase M15A C-terminal" evidence="1">
    <location>
        <begin position="190"/>
        <end position="238"/>
    </location>
</feature>
<dbReference type="Gene3D" id="3.30.1380.10">
    <property type="match status" value="1"/>
</dbReference>
<name>A0AAE3G632_9GAMM</name>
<comment type="caution">
    <text evidence="2">The sequence shown here is derived from an EMBL/GenBank/DDBJ whole genome shotgun (WGS) entry which is preliminary data.</text>
</comment>
<dbReference type="InterPro" id="IPR013230">
    <property type="entry name" value="Peptidase_M15A_C"/>
</dbReference>
<dbReference type="SUPFAM" id="SSF55166">
    <property type="entry name" value="Hedgehog/DD-peptidase"/>
    <property type="match status" value="1"/>
</dbReference>